<feature type="modified residue" description="4-aspartylphosphate" evidence="1">
    <location>
        <position position="77"/>
    </location>
</feature>
<dbReference type="RefSeq" id="WP_185798747.1">
    <property type="nucleotide sequence ID" value="NZ_JACLQD010000005.1"/>
</dbReference>
<keyword evidence="1" id="KW-0597">Phosphoprotein</keyword>
<protein>
    <recommendedName>
        <fullName evidence="2">Response regulatory domain-containing protein</fullName>
    </recommendedName>
</protein>
<keyword evidence="4" id="KW-1185">Reference proteome</keyword>
<dbReference type="InterPro" id="IPR001789">
    <property type="entry name" value="Sig_transdc_resp-reg_receiver"/>
</dbReference>
<dbReference type="GO" id="GO:0000160">
    <property type="term" value="P:phosphorelay signal transduction system"/>
    <property type="evidence" value="ECO:0007669"/>
    <property type="project" value="InterPro"/>
</dbReference>
<dbReference type="PROSITE" id="PS50110">
    <property type="entry name" value="RESPONSE_REGULATORY"/>
    <property type="match status" value="1"/>
</dbReference>
<gene>
    <name evidence="3" type="ORF">H7F16_16590</name>
</gene>
<accession>A0A842ICV5</accession>
<name>A0A842ICV5_9RHOB</name>
<dbReference type="InterPro" id="IPR011006">
    <property type="entry name" value="CheY-like_superfamily"/>
</dbReference>
<evidence type="ECO:0000313" key="3">
    <source>
        <dbReference type="EMBL" id="MBC2837137.1"/>
    </source>
</evidence>
<organism evidence="3 4">
    <name type="scientific">Paragemmobacter straminiformis</name>
    <dbReference type="NCBI Taxonomy" id="2045119"/>
    <lineage>
        <taxon>Bacteria</taxon>
        <taxon>Pseudomonadati</taxon>
        <taxon>Pseudomonadota</taxon>
        <taxon>Alphaproteobacteria</taxon>
        <taxon>Rhodobacterales</taxon>
        <taxon>Paracoccaceae</taxon>
        <taxon>Paragemmobacter</taxon>
    </lineage>
</organism>
<comment type="caution">
    <text evidence="3">The sequence shown here is derived from an EMBL/GenBank/DDBJ whole genome shotgun (WGS) entry which is preliminary data.</text>
</comment>
<feature type="domain" description="Response regulatory" evidence="2">
    <location>
        <begin position="26"/>
        <end position="144"/>
    </location>
</feature>
<proteinExistence type="predicted"/>
<dbReference type="EMBL" id="JACLQD010000005">
    <property type="protein sequence ID" value="MBC2837137.1"/>
    <property type="molecule type" value="Genomic_DNA"/>
</dbReference>
<evidence type="ECO:0000259" key="2">
    <source>
        <dbReference type="PROSITE" id="PS50110"/>
    </source>
</evidence>
<dbReference type="Proteomes" id="UP000555411">
    <property type="component" value="Unassembled WGS sequence"/>
</dbReference>
<dbReference type="Gene3D" id="3.40.50.2300">
    <property type="match status" value="1"/>
</dbReference>
<reference evidence="3 4" key="1">
    <citation type="journal article" date="2017" name="Int. J. Syst. Evol. Microbiol.">
        <title>Gemmobacter straminiformis sp. nov., isolated from an artificial fountain.</title>
        <authorList>
            <person name="Kang J.Y."/>
            <person name="Kim M.J."/>
            <person name="Chun J."/>
            <person name="Son K.P."/>
            <person name="Jahng K.Y."/>
        </authorList>
    </citation>
    <scope>NUCLEOTIDE SEQUENCE [LARGE SCALE GENOMIC DNA]</scope>
    <source>
        <strain evidence="3 4">CAM-8</strain>
    </source>
</reference>
<evidence type="ECO:0000313" key="4">
    <source>
        <dbReference type="Proteomes" id="UP000555411"/>
    </source>
</evidence>
<sequence length="168" mass="18138">MSHQMPHRTASHLSVVASAAGGAAPRVLIVGRDGADAPAIHTWLDRLGASPVHVGERHLPLEWLDQYATGFDIALVDADHLGDPGDVIDFGQRLRRYAPELPVLMASSRVAQDDLTTERMAFCDATLKKPLTHARLAKGAAQACDNHAHWLASRDSQRPPPRLLGAIP</sequence>
<dbReference type="SUPFAM" id="SSF52172">
    <property type="entry name" value="CheY-like"/>
    <property type="match status" value="1"/>
</dbReference>
<dbReference type="AlphaFoldDB" id="A0A842ICV5"/>
<evidence type="ECO:0000256" key="1">
    <source>
        <dbReference type="PROSITE-ProRule" id="PRU00169"/>
    </source>
</evidence>